<evidence type="ECO:0000256" key="2">
    <source>
        <dbReference type="ARBA" id="ARBA00004255"/>
    </source>
</evidence>
<feature type="region of interest" description="Disordered" evidence="11">
    <location>
        <begin position="164"/>
        <end position="184"/>
    </location>
</feature>
<keyword evidence="6" id="KW-0963">Cytoplasm</keyword>
<dbReference type="Gene3D" id="1.20.5.170">
    <property type="match status" value="1"/>
</dbReference>
<comment type="subcellular location">
    <subcellularLocation>
        <location evidence="3">Cytoplasm</location>
        <location evidence="3">Cytosol</location>
    </subcellularLocation>
    <subcellularLocation>
        <location evidence="2">Golgi apparatus membrane</location>
        <topology evidence="2">Peripheral membrane protein</topology>
        <orientation evidence="2">Cytoplasmic side</orientation>
    </subcellularLocation>
    <subcellularLocation>
        <location evidence="4">Golgi apparatus</location>
        <location evidence="4">trans-Golgi network</location>
    </subcellularLocation>
</comment>
<feature type="compositionally biased region" description="Basic and acidic residues" evidence="11">
    <location>
        <begin position="62"/>
        <end position="74"/>
    </location>
</feature>
<dbReference type="GO" id="GO:0005829">
    <property type="term" value="C:cytosol"/>
    <property type="evidence" value="ECO:0007669"/>
    <property type="project" value="UniProtKB-SubCell"/>
</dbReference>
<evidence type="ECO:0000256" key="4">
    <source>
        <dbReference type="ARBA" id="ARBA00004601"/>
    </source>
</evidence>
<dbReference type="GO" id="GO:0000139">
    <property type="term" value="C:Golgi membrane"/>
    <property type="evidence" value="ECO:0007669"/>
    <property type="project" value="UniProtKB-SubCell"/>
</dbReference>
<evidence type="ECO:0000256" key="8">
    <source>
        <dbReference type="ARBA" id="ARBA00023054"/>
    </source>
</evidence>
<feature type="coiled-coil region" evidence="10">
    <location>
        <begin position="133"/>
        <end position="160"/>
    </location>
</feature>
<organism evidence="12 13">
    <name type="scientific">Knufia fluminis</name>
    <dbReference type="NCBI Taxonomy" id="191047"/>
    <lineage>
        <taxon>Eukaryota</taxon>
        <taxon>Fungi</taxon>
        <taxon>Dikarya</taxon>
        <taxon>Ascomycota</taxon>
        <taxon>Pezizomycotina</taxon>
        <taxon>Eurotiomycetes</taxon>
        <taxon>Chaetothyriomycetidae</taxon>
        <taxon>Chaetothyriales</taxon>
        <taxon>Trichomeriaceae</taxon>
        <taxon>Knufia</taxon>
    </lineage>
</organism>
<comment type="function">
    <text evidence="1">Positive regulator of amino acid starvation-induced autophagy.</text>
</comment>
<dbReference type="Proteomes" id="UP001316803">
    <property type="component" value="Unassembled WGS sequence"/>
</dbReference>
<feature type="compositionally biased region" description="Polar residues" evidence="11">
    <location>
        <begin position="19"/>
        <end position="31"/>
    </location>
</feature>
<dbReference type="PANTHER" id="PTHR21614">
    <property type="entry name" value="SHORT COILED COIL PROTEIN"/>
    <property type="match status" value="1"/>
</dbReference>
<evidence type="ECO:0000313" key="12">
    <source>
        <dbReference type="EMBL" id="KAK5951505.1"/>
    </source>
</evidence>
<evidence type="ECO:0000256" key="6">
    <source>
        <dbReference type="ARBA" id="ARBA00022490"/>
    </source>
</evidence>
<evidence type="ECO:0000256" key="3">
    <source>
        <dbReference type="ARBA" id="ARBA00004514"/>
    </source>
</evidence>
<evidence type="ECO:0000256" key="9">
    <source>
        <dbReference type="ARBA" id="ARBA00023136"/>
    </source>
</evidence>
<evidence type="ECO:0000313" key="13">
    <source>
        <dbReference type="Proteomes" id="UP001316803"/>
    </source>
</evidence>
<evidence type="ECO:0000256" key="11">
    <source>
        <dbReference type="SAM" id="MobiDB-lite"/>
    </source>
</evidence>
<accession>A0AAN8EDC1</accession>
<comment type="similarity">
    <text evidence="5">Belongs to the SCOC family.</text>
</comment>
<protein>
    <recommendedName>
        <fullName evidence="14">BZIP transcription factor</fullName>
    </recommendedName>
</protein>
<evidence type="ECO:0000256" key="7">
    <source>
        <dbReference type="ARBA" id="ARBA00023034"/>
    </source>
</evidence>
<name>A0AAN8EDC1_9EURO</name>
<evidence type="ECO:0000256" key="1">
    <source>
        <dbReference type="ARBA" id="ARBA00002743"/>
    </source>
</evidence>
<dbReference type="InterPro" id="IPR019357">
    <property type="entry name" value="SCOC"/>
</dbReference>
<keyword evidence="8 10" id="KW-0175">Coiled coil</keyword>
<evidence type="ECO:0000256" key="10">
    <source>
        <dbReference type="SAM" id="Coils"/>
    </source>
</evidence>
<comment type="caution">
    <text evidence="12">The sequence shown here is derived from an EMBL/GenBank/DDBJ whole genome shotgun (WGS) entry which is preliminary data.</text>
</comment>
<feature type="compositionally biased region" description="Low complexity" evidence="11">
    <location>
        <begin position="32"/>
        <end position="47"/>
    </location>
</feature>
<dbReference type="PANTHER" id="PTHR21614:SF0">
    <property type="entry name" value="GEO08385P1"/>
    <property type="match status" value="1"/>
</dbReference>
<evidence type="ECO:0008006" key="14">
    <source>
        <dbReference type="Google" id="ProtNLM"/>
    </source>
</evidence>
<feature type="compositionally biased region" description="Basic and acidic residues" evidence="11">
    <location>
        <begin position="82"/>
        <end position="107"/>
    </location>
</feature>
<sequence length="184" mass="20534">MSGSVSPTTISVHPEPVNYISNSLQQHSAQDSSPLSSASSSASNSESELNRPSTATSSLRKSRMDRPRMAERQRSSSIIIPKGRDTFQREKPEYPPDDARAMSPRRNSEDLERLELGVRKSLQAQAHTLQSSLQALATRIDEVRLDHDRLENENRLLQEYIGGLTRSMSKENLGRSSSTRKGKK</sequence>
<feature type="compositionally biased region" description="Polar residues" evidence="11">
    <location>
        <begin position="1"/>
        <end position="11"/>
    </location>
</feature>
<gene>
    <name evidence="12" type="ORF">OHC33_007561</name>
</gene>
<feature type="region of interest" description="Disordered" evidence="11">
    <location>
        <begin position="1"/>
        <end position="107"/>
    </location>
</feature>
<dbReference type="AlphaFoldDB" id="A0AAN8EDC1"/>
<evidence type="ECO:0000256" key="5">
    <source>
        <dbReference type="ARBA" id="ARBA00010880"/>
    </source>
</evidence>
<keyword evidence="7" id="KW-0333">Golgi apparatus</keyword>
<dbReference type="EMBL" id="JAKLMC020000020">
    <property type="protein sequence ID" value="KAK5951505.1"/>
    <property type="molecule type" value="Genomic_DNA"/>
</dbReference>
<dbReference type="Pfam" id="PF10224">
    <property type="entry name" value="DUF2205"/>
    <property type="match status" value="1"/>
</dbReference>
<proteinExistence type="inferred from homology"/>
<dbReference type="GO" id="GO:0005802">
    <property type="term" value="C:trans-Golgi network"/>
    <property type="evidence" value="ECO:0007669"/>
    <property type="project" value="TreeGrafter"/>
</dbReference>
<reference evidence="12 13" key="1">
    <citation type="submission" date="2022-12" db="EMBL/GenBank/DDBJ databases">
        <title>Genomic features and morphological characterization of a novel Knufia sp. strain isolated from spacecraft assembly facility.</title>
        <authorList>
            <person name="Teixeira M."/>
            <person name="Chander A.M."/>
            <person name="Stajich J.E."/>
            <person name="Venkateswaran K."/>
        </authorList>
    </citation>
    <scope>NUCLEOTIDE SEQUENCE [LARGE SCALE GENOMIC DNA]</scope>
    <source>
        <strain evidence="12 13">FJI-L2-BK-P2</strain>
    </source>
</reference>
<keyword evidence="9" id="KW-0472">Membrane</keyword>
<keyword evidence="13" id="KW-1185">Reference proteome</keyword>